<dbReference type="InterPro" id="IPR025157">
    <property type="entry name" value="Hemagglutinin_rpt"/>
</dbReference>
<evidence type="ECO:0000313" key="3">
    <source>
        <dbReference type="Proteomes" id="UP000003277"/>
    </source>
</evidence>
<reference evidence="2 3" key="1">
    <citation type="submission" date="2011-11" db="EMBL/GenBank/DDBJ databases">
        <title>The Genome Sequence of Dialister succinatiphilus YIT 11850.</title>
        <authorList>
            <consortium name="The Broad Institute Genome Sequencing Platform"/>
            <person name="Earl A."/>
            <person name="Ward D."/>
            <person name="Feldgarden M."/>
            <person name="Gevers D."/>
            <person name="Morotomi M."/>
            <person name="Young S.K."/>
            <person name="Zeng Q."/>
            <person name="Gargeya S."/>
            <person name="Fitzgerald M."/>
            <person name="Haas B."/>
            <person name="Abouelleil A."/>
            <person name="Alvarado L."/>
            <person name="Arachchi H.M."/>
            <person name="Berlin A."/>
            <person name="Brown A."/>
            <person name="Chapman S.B."/>
            <person name="Dunbar C."/>
            <person name="Gearin G."/>
            <person name="Goldberg J."/>
            <person name="Griggs A."/>
            <person name="Gujja S."/>
            <person name="Heiman D."/>
            <person name="Howarth C."/>
            <person name="Lui A."/>
            <person name="MacDonald P.J.P."/>
            <person name="Montmayeur A."/>
            <person name="Murphy C."/>
            <person name="Neiman D."/>
            <person name="Pearson M."/>
            <person name="Priest M."/>
            <person name="Roberts A."/>
            <person name="Saif S."/>
            <person name="Shea T."/>
            <person name="Sisk P."/>
            <person name="Stolte C."/>
            <person name="Sykes S."/>
            <person name="Wortman J."/>
            <person name="Nusbaum C."/>
            <person name="Birren B."/>
        </authorList>
    </citation>
    <scope>NUCLEOTIDE SEQUENCE [LARGE SCALE GENOMIC DNA]</scope>
    <source>
        <strain evidence="2 3">YIT 11850</strain>
    </source>
</reference>
<dbReference type="Proteomes" id="UP000003277">
    <property type="component" value="Unassembled WGS sequence"/>
</dbReference>
<sequence>MNLEAGRHVLITAGENSTEEKQNTHSTSGNMGVSLGVEGIQGIRGGYSSGKGKDIWKAEET</sequence>
<dbReference type="GO" id="GO:0003824">
    <property type="term" value="F:catalytic activity"/>
    <property type="evidence" value="ECO:0007669"/>
    <property type="project" value="UniProtKB-ARBA"/>
</dbReference>
<gene>
    <name evidence="2" type="ORF">HMPREF9453_01418</name>
</gene>
<dbReference type="AlphaFoldDB" id="H1D1D0"/>
<dbReference type="HOGENOM" id="CLU_2915027_0_0_9"/>
<dbReference type="Pfam" id="PF13332">
    <property type="entry name" value="Fil_haemagg_2"/>
    <property type="match status" value="1"/>
</dbReference>
<evidence type="ECO:0000313" key="2">
    <source>
        <dbReference type="EMBL" id="EHO62661.1"/>
    </source>
</evidence>
<protein>
    <submittedName>
        <fullName evidence="2">Uncharacterized protein</fullName>
    </submittedName>
</protein>
<accession>H1D1D0</accession>
<feature type="region of interest" description="Disordered" evidence="1">
    <location>
        <begin position="13"/>
        <end position="35"/>
    </location>
</feature>
<dbReference type="PATRIC" id="fig|742743.3.peg.1442"/>
<keyword evidence="3" id="KW-1185">Reference proteome</keyword>
<proteinExistence type="predicted"/>
<organism evidence="2 3">
    <name type="scientific">Dialister succinatiphilus YIT 11850</name>
    <dbReference type="NCBI Taxonomy" id="742743"/>
    <lineage>
        <taxon>Bacteria</taxon>
        <taxon>Bacillati</taxon>
        <taxon>Bacillota</taxon>
        <taxon>Negativicutes</taxon>
        <taxon>Veillonellales</taxon>
        <taxon>Veillonellaceae</taxon>
        <taxon>Dialister</taxon>
    </lineage>
</organism>
<name>H1D1D0_9FIRM</name>
<comment type="caution">
    <text evidence="2">The sequence shown here is derived from an EMBL/GenBank/DDBJ whole genome shotgun (WGS) entry which is preliminary data.</text>
</comment>
<dbReference type="EMBL" id="ADLT01000047">
    <property type="protein sequence ID" value="EHO62661.1"/>
    <property type="molecule type" value="Genomic_DNA"/>
</dbReference>
<evidence type="ECO:0000256" key="1">
    <source>
        <dbReference type="SAM" id="MobiDB-lite"/>
    </source>
</evidence>